<evidence type="ECO:0000313" key="3">
    <source>
        <dbReference type="Proteomes" id="UP000656813"/>
    </source>
</evidence>
<dbReference type="InterPro" id="IPR028973">
    <property type="entry name" value="PhnB-like"/>
</dbReference>
<proteinExistence type="predicted"/>
<gene>
    <name evidence="2" type="primary">phnB</name>
    <name evidence="2" type="ORF">GCM10007096_42490</name>
</gene>
<evidence type="ECO:0000259" key="1">
    <source>
        <dbReference type="Pfam" id="PF00903"/>
    </source>
</evidence>
<evidence type="ECO:0000313" key="2">
    <source>
        <dbReference type="EMBL" id="GGH88965.1"/>
    </source>
</evidence>
<dbReference type="Pfam" id="PF00903">
    <property type="entry name" value="Glyoxalase"/>
    <property type="match status" value="1"/>
</dbReference>
<sequence length="128" mass="14468">MVKLSPYIFSRDARKQADFYAKALDGEITLVKTFDEMPNVKEDLKGKVMHLVLKVGDQQFLMADSSSEMSGPIDLVLEFPHESEAQAVFDKLSEGGKVIMPFEKMFWGTSFGRLEDPFGVRWQIATEA</sequence>
<feature type="domain" description="Glyoxalase/fosfomycin resistance/dioxygenase" evidence="1">
    <location>
        <begin position="8"/>
        <end position="124"/>
    </location>
</feature>
<keyword evidence="3" id="KW-1185">Reference proteome</keyword>
<dbReference type="PANTHER" id="PTHR33990:SF1">
    <property type="entry name" value="PROTEIN YJDN"/>
    <property type="match status" value="1"/>
</dbReference>
<organism evidence="2 3">
    <name type="scientific">Pullulanibacillus pueri</name>
    <dbReference type="NCBI Taxonomy" id="1437324"/>
    <lineage>
        <taxon>Bacteria</taxon>
        <taxon>Bacillati</taxon>
        <taxon>Bacillota</taxon>
        <taxon>Bacilli</taxon>
        <taxon>Bacillales</taxon>
        <taxon>Sporolactobacillaceae</taxon>
        <taxon>Pullulanibacillus</taxon>
    </lineage>
</organism>
<dbReference type="InterPro" id="IPR029068">
    <property type="entry name" value="Glyas_Bleomycin-R_OHBP_Dase"/>
</dbReference>
<reference evidence="2" key="2">
    <citation type="submission" date="2020-09" db="EMBL/GenBank/DDBJ databases">
        <authorList>
            <person name="Sun Q."/>
            <person name="Zhou Y."/>
        </authorList>
    </citation>
    <scope>NUCLEOTIDE SEQUENCE</scope>
    <source>
        <strain evidence="2">CGMCC 1.12777</strain>
    </source>
</reference>
<dbReference type="PANTHER" id="PTHR33990">
    <property type="entry name" value="PROTEIN YJDN-RELATED"/>
    <property type="match status" value="1"/>
</dbReference>
<accession>A0A8J3ENT1</accession>
<dbReference type="Gene3D" id="3.10.180.10">
    <property type="entry name" value="2,3-Dihydroxybiphenyl 1,2-Dioxygenase, domain 1"/>
    <property type="match status" value="1"/>
</dbReference>
<name>A0A8J3ENT1_9BACL</name>
<dbReference type="EMBL" id="BMFV01000062">
    <property type="protein sequence ID" value="GGH88965.1"/>
    <property type="molecule type" value="Genomic_DNA"/>
</dbReference>
<reference evidence="2" key="1">
    <citation type="journal article" date="2014" name="Int. J. Syst. Evol. Microbiol.">
        <title>Complete genome sequence of Corynebacterium casei LMG S-19264T (=DSM 44701T), isolated from a smear-ripened cheese.</title>
        <authorList>
            <consortium name="US DOE Joint Genome Institute (JGI-PGF)"/>
            <person name="Walter F."/>
            <person name="Albersmeier A."/>
            <person name="Kalinowski J."/>
            <person name="Ruckert C."/>
        </authorList>
    </citation>
    <scope>NUCLEOTIDE SEQUENCE</scope>
    <source>
        <strain evidence="2">CGMCC 1.12777</strain>
    </source>
</reference>
<dbReference type="AlphaFoldDB" id="A0A8J3ENT1"/>
<comment type="caution">
    <text evidence="2">The sequence shown here is derived from an EMBL/GenBank/DDBJ whole genome shotgun (WGS) entry which is preliminary data.</text>
</comment>
<dbReference type="CDD" id="cd06588">
    <property type="entry name" value="PhnB_like"/>
    <property type="match status" value="1"/>
</dbReference>
<dbReference type="SUPFAM" id="SSF54593">
    <property type="entry name" value="Glyoxalase/Bleomycin resistance protein/Dihydroxybiphenyl dioxygenase"/>
    <property type="match status" value="1"/>
</dbReference>
<dbReference type="InterPro" id="IPR004360">
    <property type="entry name" value="Glyas_Fos-R_dOase_dom"/>
</dbReference>
<dbReference type="Proteomes" id="UP000656813">
    <property type="component" value="Unassembled WGS sequence"/>
</dbReference>
<protein>
    <submittedName>
        <fullName evidence="2">VOC family protein</fullName>
    </submittedName>
</protein>
<dbReference type="RefSeq" id="WP_188499400.1">
    <property type="nucleotide sequence ID" value="NZ_BMFV01000062.1"/>
</dbReference>